<evidence type="ECO:0000256" key="5">
    <source>
        <dbReference type="ARBA" id="ARBA00023136"/>
    </source>
</evidence>
<dbReference type="InterPro" id="IPR000326">
    <property type="entry name" value="PAP2/HPO"/>
</dbReference>
<keyword evidence="3 6" id="KW-0812">Transmembrane</keyword>
<sequence>MGYKIELPLDSKVRNVSIFGFVIKCFTWTVLIVGAFQIPPLFGTVNRGLFCNDESIHYDYRPNTISLIQKMIYNISITISIIFSIETWRFYKVKSFRESTNYQWKNYNIHKILVQFWKYFEICTIGYFVTVACNISTKHMVGRLRPNFWEVCKPINGTCSFEEPYKYIADIECTGDPNAVEDARKSFYSGHSAVCFYIAVWLALYIQARIFKHLNNHIFVPVLQTFLLLVASAIGFSRLYDNKHHWSDILVGSIAGTITAIITCCCWSDLFQNRINKQTATNVQTAESSTTLGTDLSRESSVNDRISIRTSSTYIKNN</sequence>
<name>A0A9P1MVZ5_9PELO</name>
<keyword evidence="5 6" id="KW-0472">Membrane</keyword>
<dbReference type="EMBL" id="CANHGI010000002">
    <property type="protein sequence ID" value="CAI5441727.1"/>
    <property type="molecule type" value="Genomic_DNA"/>
</dbReference>
<dbReference type="OrthoDB" id="8907274at2759"/>
<feature type="transmembrane region" description="Helical" evidence="6">
    <location>
        <begin position="218"/>
        <end position="237"/>
    </location>
</feature>
<feature type="transmembrane region" description="Helical" evidence="6">
    <location>
        <begin position="187"/>
        <end position="206"/>
    </location>
</feature>
<dbReference type="GO" id="GO:0006644">
    <property type="term" value="P:phospholipid metabolic process"/>
    <property type="evidence" value="ECO:0007669"/>
    <property type="project" value="InterPro"/>
</dbReference>
<dbReference type="Gene3D" id="1.20.144.10">
    <property type="entry name" value="Phosphatidic acid phosphatase type 2/haloperoxidase"/>
    <property type="match status" value="1"/>
</dbReference>
<reference evidence="8" key="1">
    <citation type="submission" date="2022-11" db="EMBL/GenBank/DDBJ databases">
        <authorList>
            <person name="Kikuchi T."/>
        </authorList>
    </citation>
    <scope>NUCLEOTIDE SEQUENCE</scope>
    <source>
        <strain evidence="8">PS1010</strain>
    </source>
</reference>
<dbReference type="PANTHER" id="PTHR10165:SF103">
    <property type="entry name" value="PHOSPHOLIPID PHOSPHATASE HOMOLOG 1.2 HOMOLOG"/>
    <property type="match status" value="1"/>
</dbReference>
<gene>
    <name evidence="8" type="ORF">CAMP_LOCUS4364</name>
</gene>
<keyword evidence="9" id="KW-1185">Reference proteome</keyword>
<dbReference type="Proteomes" id="UP001152747">
    <property type="component" value="Unassembled WGS sequence"/>
</dbReference>
<evidence type="ECO:0000313" key="9">
    <source>
        <dbReference type="Proteomes" id="UP001152747"/>
    </source>
</evidence>
<organism evidence="8 9">
    <name type="scientific">Caenorhabditis angaria</name>
    <dbReference type="NCBI Taxonomy" id="860376"/>
    <lineage>
        <taxon>Eukaryota</taxon>
        <taxon>Metazoa</taxon>
        <taxon>Ecdysozoa</taxon>
        <taxon>Nematoda</taxon>
        <taxon>Chromadorea</taxon>
        <taxon>Rhabditida</taxon>
        <taxon>Rhabditina</taxon>
        <taxon>Rhabditomorpha</taxon>
        <taxon>Rhabditoidea</taxon>
        <taxon>Rhabditidae</taxon>
        <taxon>Peloderinae</taxon>
        <taxon>Caenorhabditis</taxon>
    </lineage>
</organism>
<evidence type="ECO:0000256" key="1">
    <source>
        <dbReference type="ARBA" id="ARBA00004141"/>
    </source>
</evidence>
<feature type="transmembrane region" description="Helical" evidence="6">
    <location>
        <begin position="112"/>
        <end position="137"/>
    </location>
</feature>
<proteinExistence type="inferred from homology"/>
<comment type="similarity">
    <text evidence="2">Belongs to the PA-phosphatase related phosphoesterase family.</text>
</comment>
<keyword evidence="4 6" id="KW-1133">Transmembrane helix</keyword>
<dbReference type="GO" id="GO:0005886">
    <property type="term" value="C:plasma membrane"/>
    <property type="evidence" value="ECO:0007669"/>
    <property type="project" value="TreeGrafter"/>
</dbReference>
<accession>A0A9P1MVZ5</accession>
<protein>
    <recommendedName>
        <fullName evidence="7">Phosphatidic acid phosphatase type 2/haloperoxidase domain-containing protein</fullName>
    </recommendedName>
</protein>
<evidence type="ECO:0000259" key="7">
    <source>
        <dbReference type="SMART" id="SM00014"/>
    </source>
</evidence>
<dbReference type="InterPro" id="IPR043216">
    <property type="entry name" value="PAP-like"/>
</dbReference>
<dbReference type="Pfam" id="PF01569">
    <property type="entry name" value="PAP2"/>
    <property type="match status" value="1"/>
</dbReference>
<dbReference type="SUPFAM" id="SSF48317">
    <property type="entry name" value="Acid phosphatase/Vanadium-dependent haloperoxidase"/>
    <property type="match status" value="1"/>
</dbReference>
<evidence type="ECO:0000313" key="8">
    <source>
        <dbReference type="EMBL" id="CAI5441727.1"/>
    </source>
</evidence>
<dbReference type="GO" id="GO:0046839">
    <property type="term" value="P:phospholipid dephosphorylation"/>
    <property type="evidence" value="ECO:0007669"/>
    <property type="project" value="TreeGrafter"/>
</dbReference>
<feature type="transmembrane region" description="Helical" evidence="6">
    <location>
        <begin position="21"/>
        <end position="38"/>
    </location>
</feature>
<feature type="domain" description="Phosphatidic acid phosphatase type 2/haloperoxidase" evidence="7">
    <location>
        <begin position="120"/>
        <end position="264"/>
    </location>
</feature>
<dbReference type="GO" id="GO:0007165">
    <property type="term" value="P:signal transduction"/>
    <property type="evidence" value="ECO:0007669"/>
    <property type="project" value="TreeGrafter"/>
</dbReference>
<dbReference type="InterPro" id="IPR036938">
    <property type="entry name" value="PAP2/HPO_sf"/>
</dbReference>
<evidence type="ECO:0000256" key="6">
    <source>
        <dbReference type="SAM" id="Phobius"/>
    </source>
</evidence>
<comment type="caution">
    <text evidence="8">The sequence shown here is derived from an EMBL/GenBank/DDBJ whole genome shotgun (WGS) entry which is preliminary data.</text>
</comment>
<dbReference type="GO" id="GO:0008195">
    <property type="term" value="F:phosphatidate phosphatase activity"/>
    <property type="evidence" value="ECO:0007669"/>
    <property type="project" value="TreeGrafter"/>
</dbReference>
<feature type="transmembrane region" description="Helical" evidence="6">
    <location>
        <begin position="249"/>
        <end position="270"/>
    </location>
</feature>
<dbReference type="SMART" id="SM00014">
    <property type="entry name" value="acidPPc"/>
    <property type="match status" value="1"/>
</dbReference>
<dbReference type="CDD" id="cd03384">
    <property type="entry name" value="PAP2_wunen"/>
    <property type="match status" value="1"/>
</dbReference>
<feature type="transmembrane region" description="Helical" evidence="6">
    <location>
        <begin position="71"/>
        <end position="91"/>
    </location>
</feature>
<dbReference type="PANTHER" id="PTHR10165">
    <property type="entry name" value="LIPID PHOSPHATE PHOSPHATASE"/>
    <property type="match status" value="1"/>
</dbReference>
<dbReference type="AlphaFoldDB" id="A0A9P1MVZ5"/>
<evidence type="ECO:0000256" key="2">
    <source>
        <dbReference type="ARBA" id="ARBA00008816"/>
    </source>
</evidence>
<evidence type="ECO:0000256" key="4">
    <source>
        <dbReference type="ARBA" id="ARBA00022989"/>
    </source>
</evidence>
<comment type="subcellular location">
    <subcellularLocation>
        <location evidence="1">Membrane</location>
        <topology evidence="1">Multi-pass membrane protein</topology>
    </subcellularLocation>
</comment>
<evidence type="ECO:0000256" key="3">
    <source>
        <dbReference type="ARBA" id="ARBA00022692"/>
    </source>
</evidence>